<keyword evidence="1" id="KW-0472">Membrane</keyword>
<feature type="transmembrane region" description="Helical" evidence="1">
    <location>
        <begin position="60"/>
        <end position="78"/>
    </location>
</feature>
<organism evidence="2 3">
    <name type="scientific">Xylanimonas cellulosilytica (strain DSM 15894 / JCM 12276 / CECT 5975 / KCTC 9989 / LMG 20990 / NBRC 107835 / XIL07)</name>
    <dbReference type="NCBI Taxonomy" id="446471"/>
    <lineage>
        <taxon>Bacteria</taxon>
        <taxon>Bacillati</taxon>
        <taxon>Actinomycetota</taxon>
        <taxon>Actinomycetes</taxon>
        <taxon>Micrococcales</taxon>
        <taxon>Promicromonosporaceae</taxon>
        <taxon>Xylanimonas</taxon>
    </lineage>
</organism>
<proteinExistence type="predicted"/>
<reference evidence="2 3" key="2">
    <citation type="journal article" date="2010" name="Stand. Genomic Sci.">
        <title>Complete genome sequence of Xylanimonas cellulosilytica type strain (XIL07).</title>
        <authorList>
            <person name="Foster B."/>
            <person name="Pukall R."/>
            <person name="Abt B."/>
            <person name="Nolan M."/>
            <person name="Glavina Del Rio T."/>
            <person name="Chen F."/>
            <person name="Lucas S."/>
            <person name="Tice H."/>
            <person name="Pitluck S."/>
            <person name="Cheng J.-F."/>
            <person name="Chertkov O."/>
            <person name="Brettin T."/>
            <person name="Han C."/>
            <person name="Detter J.C."/>
            <person name="Bruce D."/>
            <person name="Goodwin L."/>
            <person name="Ivanova N."/>
            <person name="Mavromatis K."/>
            <person name="Pati A."/>
            <person name="Mikhailova N."/>
            <person name="Chen A."/>
            <person name="Palaniappan K."/>
            <person name="Land M."/>
            <person name="Hauser L."/>
            <person name="Chang Y.-J."/>
            <person name="Jeffries C.D."/>
            <person name="Chain P."/>
            <person name="Rohde M."/>
            <person name="Goeker M."/>
            <person name="Bristow J."/>
            <person name="Eisen J.A."/>
            <person name="Markowitz V."/>
            <person name="Hugenholtz P."/>
            <person name="Kyrpides N.C."/>
            <person name="Klenk H.-P."/>
            <person name="Lapidus A."/>
        </authorList>
    </citation>
    <scope>NUCLEOTIDE SEQUENCE [LARGE SCALE GENOMIC DNA]</scope>
    <source>
        <strain evidence="3">DSM 15894 / CECT 5975 / LMG 20990 / XIL07</strain>
    </source>
</reference>
<name>D1BUU2_XYLCX</name>
<keyword evidence="3" id="KW-1185">Reference proteome</keyword>
<accession>D1BUU2</accession>
<feature type="transmembrane region" description="Helical" evidence="1">
    <location>
        <begin position="17"/>
        <end position="40"/>
    </location>
</feature>
<dbReference type="STRING" id="446471.Xcel_0294"/>
<keyword evidence="1" id="KW-1133">Transmembrane helix</keyword>
<gene>
    <name evidence="2" type="ordered locus">Xcel_0294</name>
</gene>
<dbReference type="KEGG" id="xce:Xcel_0294"/>
<keyword evidence="1" id="KW-0812">Transmembrane</keyword>
<dbReference type="RefSeq" id="WP_012877078.1">
    <property type="nucleotide sequence ID" value="NC_013530.1"/>
</dbReference>
<evidence type="ECO:0000256" key="1">
    <source>
        <dbReference type="SAM" id="Phobius"/>
    </source>
</evidence>
<dbReference type="HOGENOM" id="CLU_1874666_0_0_11"/>
<protein>
    <submittedName>
        <fullName evidence="2">Uncharacterized protein</fullName>
    </submittedName>
</protein>
<feature type="transmembrane region" description="Helical" evidence="1">
    <location>
        <begin position="114"/>
        <end position="132"/>
    </location>
</feature>
<dbReference type="Proteomes" id="UP000002255">
    <property type="component" value="Chromosome"/>
</dbReference>
<sequence length="136" mass="13626">MSGPQDDSADSRAPGSLWLPVGLLVVGAVLLIGGVVLHAAGPIAPDTATSPSDFMEVGRLAAGRSIVALVCGAGLGWIGAHGVTGASASWIARQVVIFMALVFALALLQGLVLTAALCLVCCATAAIALVRLRGRR</sequence>
<evidence type="ECO:0000313" key="3">
    <source>
        <dbReference type="Proteomes" id="UP000002255"/>
    </source>
</evidence>
<evidence type="ECO:0000313" key="2">
    <source>
        <dbReference type="EMBL" id="ACZ29333.1"/>
    </source>
</evidence>
<dbReference type="EMBL" id="CP001821">
    <property type="protein sequence ID" value="ACZ29333.1"/>
    <property type="molecule type" value="Genomic_DNA"/>
</dbReference>
<dbReference type="AlphaFoldDB" id="D1BUU2"/>
<reference evidence="3" key="1">
    <citation type="submission" date="2009-11" db="EMBL/GenBank/DDBJ databases">
        <title>The complete chromosome of Xylanimonas cellulosilytica DSM 15894.</title>
        <authorList>
            <consortium name="US DOE Joint Genome Institute (JGI-PGF)"/>
            <person name="Lucas S."/>
            <person name="Copeland A."/>
            <person name="Lapidus A."/>
            <person name="Glavina del Rio T."/>
            <person name="Dalin E."/>
            <person name="Tice H."/>
            <person name="Bruce D."/>
            <person name="Goodwin L."/>
            <person name="Pitluck S."/>
            <person name="Kyrpides N."/>
            <person name="Mavromatis K."/>
            <person name="Ivanova N."/>
            <person name="Mikhailova N."/>
            <person name="Foster B."/>
            <person name="Clum A."/>
            <person name="Brettin T."/>
            <person name="Detter J.C."/>
            <person name="Han C."/>
            <person name="Larimer F."/>
            <person name="Land M."/>
            <person name="Hauser L."/>
            <person name="Markowitz V."/>
            <person name="Cheng J.F."/>
            <person name="Hugenholtz P."/>
            <person name="Woyke T."/>
            <person name="Wu D."/>
            <person name="Gehrich-Schroeter G."/>
            <person name="Schneider S."/>
            <person name="Pukall S.R."/>
            <person name="Klenk H.P."/>
            <person name="Eisen J.A."/>
        </authorList>
    </citation>
    <scope>NUCLEOTIDE SEQUENCE [LARGE SCALE GENOMIC DNA]</scope>
    <source>
        <strain evidence="3">DSM 15894 / CECT 5975 / LMG 20990 / XIL07</strain>
    </source>
</reference>